<evidence type="ECO:0000256" key="4">
    <source>
        <dbReference type="ARBA" id="ARBA00023125"/>
    </source>
</evidence>
<evidence type="ECO:0000256" key="3">
    <source>
        <dbReference type="ARBA" id="ARBA00022833"/>
    </source>
</evidence>
<keyword evidence="4 5" id="KW-0238">DNA-binding</keyword>
<evidence type="ECO:0000256" key="5">
    <source>
        <dbReference type="PROSITE-ProRule" id="PRU00309"/>
    </source>
</evidence>
<dbReference type="EMBL" id="JAIWYP010000008">
    <property type="protein sequence ID" value="KAH3782849.1"/>
    <property type="molecule type" value="Genomic_DNA"/>
</dbReference>
<protein>
    <recommendedName>
        <fullName evidence="7">THAP-type domain-containing protein</fullName>
    </recommendedName>
</protein>
<feature type="region of interest" description="Disordered" evidence="6">
    <location>
        <begin position="83"/>
        <end position="108"/>
    </location>
</feature>
<sequence>MDDAVKKKARKTRKYCCICKGIYRGMIIDDRKVSMHRFPQDKCLKRVWIQRCKTVMRTFKWNANKFLCSEHFVGLRGPTENNPLPSMFPTESGDTKTFPTTSLESTDCNNNSDVSDDISLNDAFLTIESDDDENYQPGPHFNVPDIETIMEVSAYLHHYCG</sequence>
<keyword evidence="9" id="KW-1185">Reference proteome</keyword>
<dbReference type="AlphaFoldDB" id="A0A9D4ENS2"/>
<organism evidence="8 9">
    <name type="scientific">Dreissena polymorpha</name>
    <name type="common">Zebra mussel</name>
    <name type="synonym">Mytilus polymorpha</name>
    <dbReference type="NCBI Taxonomy" id="45954"/>
    <lineage>
        <taxon>Eukaryota</taxon>
        <taxon>Metazoa</taxon>
        <taxon>Spiralia</taxon>
        <taxon>Lophotrochozoa</taxon>
        <taxon>Mollusca</taxon>
        <taxon>Bivalvia</taxon>
        <taxon>Autobranchia</taxon>
        <taxon>Heteroconchia</taxon>
        <taxon>Euheterodonta</taxon>
        <taxon>Imparidentia</taxon>
        <taxon>Neoheterodontei</taxon>
        <taxon>Myida</taxon>
        <taxon>Dreissenoidea</taxon>
        <taxon>Dreissenidae</taxon>
        <taxon>Dreissena</taxon>
    </lineage>
</organism>
<evidence type="ECO:0000256" key="2">
    <source>
        <dbReference type="ARBA" id="ARBA00022771"/>
    </source>
</evidence>
<dbReference type="SUPFAM" id="SSF57716">
    <property type="entry name" value="Glucocorticoid receptor-like (DNA-binding domain)"/>
    <property type="match status" value="1"/>
</dbReference>
<keyword evidence="1" id="KW-0479">Metal-binding</keyword>
<keyword evidence="3" id="KW-0862">Zinc</keyword>
<feature type="domain" description="THAP-type" evidence="7">
    <location>
        <begin position="12"/>
        <end position="88"/>
    </location>
</feature>
<dbReference type="InterPro" id="IPR006612">
    <property type="entry name" value="THAP_Znf"/>
</dbReference>
<reference evidence="8" key="1">
    <citation type="journal article" date="2019" name="bioRxiv">
        <title>The Genome of the Zebra Mussel, Dreissena polymorpha: A Resource for Invasive Species Research.</title>
        <authorList>
            <person name="McCartney M.A."/>
            <person name="Auch B."/>
            <person name="Kono T."/>
            <person name="Mallez S."/>
            <person name="Zhang Y."/>
            <person name="Obille A."/>
            <person name="Becker A."/>
            <person name="Abrahante J.E."/>
            <person name="Garbe J."/>
            <person name="Badalamenti J.P."/>
            <person name="Herman A."/>
            <person name="Mangelson H."/>
            <person name="Liachko I."/>
            <person name="Sullivan S."/>
            <person name="Sone E.D."/>
            <person name="Koren S."/>
            <person name="Silverstein K.A.T."/>
            <person name="Beckman K.B."/>
            <person name="Gohl D.M."/>
        </authorList>
    </citation>
    <scope>NUCLEOTIDE SEQUENCE</scope>
    <source>
        <strain evidence="8">Duluth1</strain>
        <tissue evidence="8">Whole animal</tissue>
    </source>
</reference>
<dbReference type="GO" id="GO:0003677">
    <property type="term" value="F:DNA binding"/>
    <property type="evidence" value="ECO:0007669"/>
    <property type="project" value="UniProtKB-UniRule"/>
</dbReference>
<accession>A0A9D4ENS2</accession>
<reference evidence="8" key="2">
    <citation type="submission" date="2020-11" db="EMBL/GenBank/DDBJ databases">
        <authorList>
            <person name="McCartney M.A."/>
            <person name="Auch B."/>
            <person name="Kono T."/>
            <person name="Mallez S."/>
            <person name="Becker A."/>
            <person name="Gohl D.M."/>
            <person name="Silverstein K.A.T."/>
            <person name="Koren S."/>
            <person name="Bechman K.B."/>
            <person name="Herman A."/>
            <person name="Abrahante J.E."/>
            <person name="Garbe J."/>
        </authorList>
    </citation>
    <scope>NUCLEOTIDE SEQUENCE</scope>
    <source>
        <strain evidence="8">Duluth1</strain>
        <tissue evidence="8">Whole animal</tissue>
    </source>
</reference>
<evidence type="ECO:0000313" key="8">
    <source>
        <dbReference type="EMBL" id="KAH3782849.1"/>
    </source>
</evidence>
<dbReference type="Pfam" id="PF05485">
    <property type="entry name" value="THAP"/>
    <property type="match status" value="1"/>
</dbReference>
<comment type="caution">
    <text evidence="8">The sequence shown here is derived from an EMBL/GenBank/DDBJ whole genome shotgun (WGS) entry which is preliminary data.</text>
</comment>
<dbReference type="PROSITE" id="PS50950">
    <property type="entry name" value="ZF_THAP"/>
    <property type="match status" value="1"/>
</dbReference>
<name>A0A9D4ENS2_DREPO</name>
<proteinExistence type="predicted"/>
<gene>
    <name evidence="8" type="ORF">DPMN_160769</name>
</gene>
<evidence type="ECO:0000256" key="6">
    <source>
        <dbReference type="SAM" id="MobiDB-lite"/>
    </source>
</evidence>
<feature type="compositionally biased region" description="Polar residues" evidence="6">
    <location>
        <begin position="95"/>
        <end position="108"/>
    </location>
</feature>
<keyword evidence="2 5" id="KW-0863">Zinc-finger</keyword>
<evidence type="ECO:0000313" key="9">
    <source>
        <dbReference type="Proteomes" id="UP000828390"/>
    </source>
</evidence>
<dbReference type="Proteomes" id="UP000828390">
    <property type="component" value="Unassembled WGS sequence"/>
</dbReference>
<dbReference type="GO" id="GO:0008270">
    <property type="term" value="F:zinc ion binding"/>
    <property type="evidence" value="ECO:0007669"/>
    <property type="project" value="UniProtKB-KW"/>
</dbReference>
<evidence type="ECO:0000256" key="1">
    <source>
        <dbReference type="ARBA" id="ARBA00022723"/>
    </source>
</evidence>
<evidence type="ECO:0000259" key="7">
    <source>
        <dbReference type="PROSITE" id="PS50950"/>
    </source>
</evidence>